<keyword evidence="2" id="KW-1185">Reference proteome</keyword>
<accession>A0A0J8BDR4</accession>
<evidence type="ECO:0000313" key="1">
    <source>
        <dbReference type="EMBL" id="KMS98097.1"/>
    </source>
</evidence>
<dbReference type="EMBL" id="KQ090268">
    <property type="protein sequence ID" value="KMS98097.1"/>
    <property type="molecule type" value="Genomic_DNA"/>
</dbReference>
<organism evidence="1 2">
    <name type="scientific">Beta vulgaris subsp. vulgaris</name>
    <name type="common">Beet</name>
    <dbReference type="NCBI Taxonomy" id="3555"/>
    <lineage>
        <taxon>Eukaryota</taxon>
        <taxon>Viridiplantae</taxon>
        <taxon>Streptophyta</taxon>
        <taxon>Embryophyta</taxon>
        <taxon>Tracheophyta</taxon>
        <taxon>Spermatophyta</taxon>
        <taxon>Magnoliopsida</taxon>
        <taxon>eudicotyledons</taxon>
        <taxon>Gunneridae</taxon>
        <taxon>Pentapetalae</taxon>
        <taxon>Caryophyllales</taxon>
        <taxon>Chenopodiaceae</taxon>
        <taxon>Betoideae</taxon>
        <taxon>Beta</taxon>
    </lineage>
</organism>
<dbReference type="Gramene" id="KMS98097">
    <property type="protein sequence ID" value="KMS98097"/>
    <property type="gene ID" value="BVRB_4g095760"/>
</dbReference>
<name>A0A0J8BDR4_BETVV</name>
<dbReference type="AlphaFoldDB" id="A0A0J8BDR4"/>
<dbReference type="Proteomes" id="UP000035740">
    <property type="component" value="Unassembled WGS sequence"/>
</dbReference>
<reference evidence="1 2" key="1">
    <citation type="journal article" date="2014" name="Nature">
        <title>The genome of the recently domesticated crop plant sugar beet (Beta vulgaris).</title>
        <authorList>
            <person name="Dohm J.C."/>
            <person name="Minoche A.E."/>
            <person name="Holtgrawe D."/>
            <person name="Capella-Gutierrez S."/>
            <person name="Zakrzewski F."/>
            <person name="Tafer H."/>
            <person name="Rupp O."/>
            <person name="Sorensen T.R."/>
            <person name="Stracke R."/>
            <person name="Reinhardt R."/>
            <person name="Goesmann A."/>
            <person name="Kraft T."/>
            <person name="Schulz B."/>
            <person name="Stadler P.F."/>
            <person name="Schmidt T."/>
            <person name="Gabaldon T."/>
            <person name="Lehrach H."/>
            <person name="Weisshaar B."/>
            <person name="Himmelbauer H."/>
        </authorList>
    </citation>
    <scope>NUCLEOTIDE SEQUENCE [LARGE SCALE GENOMIC DNA]</scope>
    <source>
        <tissue evidence="1">Taproot</tissue>
    </source>
</reference>
<sequence>MQTLAEDTCLVYMQNMRYYQAHDFLKLRSLFELEYGLCISIRQITDSTSPIRGAELSISSYIICVSVNYVSLRNCIHFSICVLY</sequence>
<gene>
    <name evidence="1" type="ORF">BVRB_4g095760</name>
</gene>
<protein>
    <submittedName>
        <fullName evidence="1">Uncharacterized protein</fullName>
    </submittedName>
</protein>
<proteinExistence type="predicted"/>
<evidence type="ECO:0000313" key="2">
    <source>
        <dbReference type="Proteomes" id="UP000035740"/>
    </source>
</evidence>